<organism evidence="6 7">
    <name type="scientific">Priapulus caudatus</name>
    <name type="common">Priapulid worm</name>
    <dbReference type="NCBI Taxonomy" id="37621"/>
    <lineage>
        <taxon>Eukaryota</taxon>
        <taxon>Metazoa</taxon>
        <taxon>Ecdysozoa</taxon>
        <taxon>Scalidophora</taxon>
        <taxon>Priapulida</taxon>
        <taxon>Priapulimorpha</taxon>
        <taxon>Priapulimorphida</taxon>
        <taxon>Priapulidae</taxon>
        <taxon>Priapulus</taxon>
    </lineage>
</organism>
<evidence type="ECO:0000256" key="4">
    <source>
        <dbReference type="PROSITE-ProRule" id="PRU00782"/>
    </source>
</evidence>
<dbReference type="Pfam" id="PF00063">
    <property type="entry name" value="Myosin_head"/>
    <property type="match status" value="1"/>
</dbReference>
<dbReference type="Pfam" id="PF21521">
    <property type="entry name" value="MYO6_lever"/>
    <property type="match status" value="1"/>
</dbReference>
<accession>A0ABM1EY54</accession>
<proteinExistence type="inferred from homology"/>
<keyword evidence="2" id="KW-0067">ATP-binding</keyword>
<evidence type="ECO:0000256" key="1">
    <source>
        <dbReference type="ARBA" id="ARBA00022741"/>
    </source>
</evidence>
<dbReference type="PANTHER" id="PTHR13140">
    <property type="entry name" value="MYOSIN"/>
    <property type="match status" value="1"/>
</dbReference>
<dbReference type="InterPro" id="IPR001609">
    <property type="entry name" value="Myosin_head_motor_dom-like"/>
</dbReference>
<dbReference type="InterPro" id="IPR049016">
    <property type="entry name" value="MYO6_lever"/>
</dbReference>
<dbReference type="RefSeq" id="XP_014677125.1">
    <property type="nucleotide sequence ID" value="XM_014821639.1"/>
</dbReference>
<dbReference type="CDD" id="cd21759">
    <property type="entry name" value="CBD_MYO6-like"/>
    <property type="match status" value="1"/>
</dbReference>
<keyword evidence="3 4" id="KW-0009">Actin-binding</keyword>
<dbReference type="Proteomes" id="UP000695022">
    <property type="component" value="Unplaced"/>
</dbReference>
<evidence type="ECO:0000313" key="6">
    <source>
        <dbReference type="Proteomes" id="UP000695022"/>
    </source>
</evidence>
<comment type="caution">
    <text evidence="4">Lacks conserved residue(s) required for the propagation of feature annotation.</text>
</comment>
<dbReference type="Gene3D" id="3.30.70.1590">
    <property type="match status" value="1"/>
</dbReference>
<evidence type="ECO:0000256" key="3">
    <source>
        <dbReference type="ARBA" id="ARBA00023203"/>
    </source>
</evidence>
<keyword evidence="6" id="KW-1185">Reference proteome</keyword>
<dbReference type="GeneID" id="106816996"/>
<gene>
    <name evidence="7" type="primary">LOC106816996</name>
</gene>
<dbReference type="SUPFAM" id="SSF52540">
    <property type="entry name" value="P-loop containing nucleoside triphosphate hydrolases"/>
    <property type="match status" value="1"/>
</dbReference>
<sequence length="150" mass="17957">MASVLSLMQQGYPSRAQFSELYSMYRQYLPKKLANLPPRMFCRALFKARGLDEEDFRFGLTKVFFRPGKFAEFDQVMRSDPEHLAVLVKRVERWLVRSHWKKAQYCAWAVLKLKNKISWRRQQLIVIQKHVKGYLARKKHQPRIRGVMKV</sequence>
<keyword evidence="1" id="KW-0547">Nucleotide-binding</keyword>
<dbReference type="PANTHER" id="PTHR13140:SF745">
    <property type="entry name" value="UNCONVENTIONAL MYOSIN-VI"/>
    <property type="match status" value="1"/>
</dbReference>
<feature type="domain" description="Myosin motor" evidence="5">
    <location>
        <begin position="1"/>
        <end position="78"/>
    </location>
</feature>
<dbReference type="PROSITE" id="PS50096">
    <property type="entry name" value="IQ"/>
    <property type="match status" value="1"/>
</dbReference>
<comment type="similarity">
    <text evidence="4">Belongs to the TRAFAC class myosin-kinesin ATPase superfamily. Myosin family.</text>
</comment>
<dbReference type="PROSITE" id="PS51456">
    <property type="entry name" value="MYOSIN_MOTOR"/>
    <property type="match status" value="1"/>
</dbReference>
<keyword evidence="4" id="KW-0518">Myosin</keyword>
<name>A0ABM1EY54_PRICU</name>
<dbReference type="Gene3D" id="6.10.220.10">
    <property type="match status" value="1"/>
</dbReference>
<reference evidence="7" key="1">
    <citation type="submission" date="2025-08" db="UniProtKB">
        <authorList>
            <consortium name="RefSeq"/>
        </authorList>
    </citation>
    <scope>IDENTIFICATION</scope>
</reference>
<evidence type="ECO:0000259" key="5">
    <source>
        <dbReference type="PROSITE" id="PS51456"/>
    </source>
</evidence>
<protein>
    <submittedName>
        <fullName evidence="7">Unconventional myosin-VI-like</fullName>
    </submittedName>
</protein>
<keyword evidence="4" id="KW-0505">Motor protein</keyword>
<evidence type="ECO:0000256" key="2">
    <source>
        <dbReference type="ARBA" id="ARBA00022840"/>
    </source>
</evidence>
<dbReference type="InterPro" id="IPR027417">
    <property type="entry name" value="P-loop_NTPase"/>
</dbReference>
<evidence type="ECO:0000313" key="7">
    <source>
        <dbReference type="RefSeq" id="XP_014677125.1"/>
    </source>
</evidence>